<dbReference type="CDD" id="cd07067">
    <property type="entry name" value="HP_PGM_like"/>
    <property type="match status" value="1"/>
</dbReference>
<dbReference type="InterPro" id="IPR050275">
    <property type="entry name" value="PGM_Phosphatase"/>
</dbReference>
<organism evidence="4 5">
    <name type="scientific">Iris pallida</name>
    <name type="common">Sweet iris</name>
    <dbReference type="NCBI Taxonomy" id="29817"/>
    <lineage>
        <taxon>Eukaryota</taxon>
        <taxon>Viridiplantae</taxon>
        <taxon>Streptophyta</taxon>
        <taxon>Embryophyta</taxon>
        <taxon>Tracheophyta</taxon>
        <taxon>Spermatophyta</taxon>
        <taxon>Magnoliopsida</taxon>
        <taxon>Liliopsida</taxon>
        <taxon>Asparagales</taxon>
        <taxon>Iridaceae</taxon>
        <taxon>Iridoideae</taxon>
        <taxon>Irideae</taxon>
        <taxon>Iris</taxon>
    </lineage>
</organism>
<gene>
    <name evidence="4" type="ORF">M6B38_138250</name>
</gene>
<dbReference type="AlphaFoldDB" id="A0AAX6FEM1"/>
<keyword evidence="5" id="KW-1185">Reference proteome</keyword>
<protein>
    <submittedName>
        <fullName evidence="4">Phosphoglycerate mutase-like protein 4</fullName>
    </submittedName>
</protein>
<dbReference type="EMBL" id="JANAVB010029617">
    <property type="protein sequence ID" value="KAJ6814786.1"/>
    <property type="molecule type" value="Genomic_DNA"/>
</dbReference>
<dbReference type="PANTHER" id="PTHR48100">
    <property type="entry name" value="BROAD-SPECIFICITY PHOSPHATASE YOR283W-RELATED"/>
    <property type="match status" value="1"/>
</dbReference>
<dbReference type="Gene3D" id="3.40.50.1240">
    <property type="entry name" value="Phosphoglycerate mutase-like"/>
    <property type="match status" value="1"/>
</dbReference>
<dbReference type="InterPro" id="IPR013078">
    <property type="entry name" value="His_Pase_superF_clade-1"/>
</dbReference>
<evidence type="ECO:0000313" key="4">
    <source>
        <dbReference type="EMBL" id="KAJ6814786.1"/>
    </source>
</evidence>
<sequence>MTSVPGFAEIVVVRHGETSYNASKIIQGHIDSELNEAGRRQAHAVAARLSKEPKFAAIYSSDLKRASETAKIIASTCNLPEVELDPALRERHLGDIQGLTLRDAAKLKPIAYKAFMSKRRDQEIPGGGESFNQLHERCTSSLQRIARKHIGERVIAVTHGGALRELFRRACPRESPDGKIQNTSVNVFHISEQNKWEIKTWGDVSHLLEIGVLEDSFGGDRNSG</sequence>
<feature type="active site" description="Proton donor/acceptor" evidence="2">
    <location>
        <position position="90"/>
    </location>
</feature>
<feature type="binding site" evidence="3">
    <location>
        <begin position="14"/>
        <end position="21"/>
    </location>
    <ligand>
        <name>substrate</name>
    </ligand>
</feature>
<feature type="active site" description="Tele-phosphohistidine intermediate" evidence="2">
    <location>
        <position position="15"/>
    </location>
</feature>
<feature type="binding site" evidence="3">
    <location>
        <position position="65"/>
    </location>
    <ligand>
        <name>substrate</name>
    </ligand>
</feature>
<accession>A0AAX6FEM1</accession>
<dbReference type="InterPro" id="IPR001345">
    <property type="entry name" value="PG/BPGM_mutase_AS"/>
</dbReference>
<reference evidence="4" key="2">
    <citation type="submission" date="2023-04" db="EMBL/GenBank/DDBJ databases">
        <authorList>
            <person name="Bruccoleri R.E."/>
            <person name="Oakeley E.J."/>
            <person name="Faust A.-M."/>
            <person name="Dessus-Babus S."/>
            <person name="Altorfer M."/>
            <person name="Burckhardt D."/>
            <person name="Oertli M."/>
            <person name="Naumann U."/>
            <person name="Petersen F."/>
            <person name="Wong J."/>
        </authorList>
    </citation>
    <scope>NUCLEOTIDE SEQUENCE</scope>
    <source>
        <strain evidence="4">GSM-AAB239-AS_SAM_17_03QT</strain>
        <tissue evidence="4">Leaf</tissue>
    </source>
</reference>
<proteinExistence type="inferred from homology"/>
<dbReference type="Pfam" id="PF00300">
    <property type="entry name" value="His_Phos_1"/>
    <property type="match status" value="1"/>
</dbReference>
<dbReference type="Proteomes" id="UP001140949">
    <property type="component" value="Unassembled WGS sequence"/>
</dbReference>
<evidence type="ECO:0000256" key="1">
    <source>
        <dbReference type="ARBA" id="ARBA00038362"/>
    </source>
</evidence>
<feature type="binding site" evidence="3">
    <location>
        <begin position="119"/>
        <end position="120"/>
    </location>
    <ligand>
        <name>substrate</name>
    </ligand>
</feature>
<name>A0AAX6FEM1_IRIPA</name>
<dbReference type="SMART" id="SM00855">
    <property type="entry name" value="PGAM"/>
    <property type="match status" value="1"/>
</dbReference>
<dbReference type="PANTHER" id="PTHR48100:SF34">
    <property type="entry name" value="PHOSPHOGLYCERATE MUTASE-LIKE PROTEIN 4"/>
    <property type="match status" value="1"/>
</dbReference>
<dbReference type="GO" id="GO:0016791">
    <property type="term" value="F:phosphatase activity"/>
    <property type="evidence" value="ECO:0007669"/>
    <property type="project" value="TreeGrafter"/>
</dbReference>
<dbReference type="PROSITE" id="PS00175">
    <property type="entry name" value="PG_MUTASE"/>
    <property type="match status" value="1"/>
</dbReference>
<dbReference type="InterPro" id="IPR029033">
    <property type="entry name" value="His_PPase_superfam"/>
</dbReference>
<evidence type="ECO:0000313" key="5">
    <source>
        <dbReference type="Proteomes" id="UP001140949"/>
    </source>
</evidence>
<dbReference type="GO" id="GO:0005829">
    <property type="term" value="C:cytosol"/>
    <property type="evidence" value="ECO:0007669"/>
    <property type="project" value="TreeGrafter"/>
</dbReference>
<comment type="similarity">
    <text evidence="1">Belongs to the phosphoglycerate mutase family.</text>
</comment>
<dbReference type="SUPFAM" id="SSF53254">
    <property type="entry name" value="Phosphoglycerate mutase-like"/>
    <property type="match status" value="1"/>
</dbReference>
<comment type="caution">
    <text evidence="4">The sequence shown here is derived from an EMBL/GenBank/DDBJ whole genome shotgun (WGS) entry which is preliminary data.</text>
</comment>
<reference evidence="4" key="1">
    <citation type="journal article" date="2023" name="GigaByte">
        <title>Genome assembly of the bearded iris, Iris pallida Lam.</title>
        <authorList>
            <person name="Bruccoleri R.E."/>
            <person name="Oakeley E.J."/>
            <person name="Faust A.M.E."/>
            <person name="Altorfer M."/>
            <person name="Dessus-Babus S."/>
            <person name="Burckhardt D."/>
            <person name="Oertli M."/>
            <person name="Naumann U."/>
            <person name="Petersen F."/>
            <person name="Wong J."/>
        </authorList>
    </citation>
    <scope>NUCLEOTIDE SEQUENCE</scope>
    <source>
        <strain evidence="4">GSM-AAB239-AS_SAM_17_03QT</strain>
    </source>
</reference>
<evidence type="ECO:0000256" key="2">
    <source>
        <dbReference type="PIRSR" id="PIRSR613078-1"/>
    </source>
</evidence>
<dbReference type="FunFam" id="3.40.50.1240:FF:000029">
    <property type="entry name" value="Phosphoglycerate mutase-like protein 4"/>
    <property type="match status" value="1"/>
</dbReference>
<evidence type="ECO:0000256" key="3">
    <source>
        <dbReference type="PIRSR" id="PIRSR613078-2"/>
    </source>
</evidence>